<sequence length="142" mass="15542">MKNAIFLLLAAAIVFTGCQSSQAAAKREQNSDGCISAVRLWSISFKHEIASFMGVSQERMPALFCQRLGEGIRSGRITYSDLNRLQLDQSTEIWLVIKGKSKAAAKAAPAPRNPNFRTCKGTEGTFQVPVSQKCPLSGYAHY</sequence>
<reference evidence="2 3" key="1">
    <citation type="journal article" date="2024" name="Proc. Natl. Acad. Sci. U.S.A.">
        <title>The evolutionary genomics of adaptation to stress in wild rhizobium bacteria.</title>
        <authorList>
            <person name="Kehlet-Delgado H."/>
            <person name="Montoya A.P."/>
            <person name="Jensen K.T."/>
            <person name="Wendlandt C.E."/>
            <person name="Dexheimer C."/>
            <person name="Roberts M."/>
            <person name="Torres Martinez L."/>
            <person name="Friesen M.L."/>
            <person name="Griffitts J.S."/>
            <person name="Porter S.S."/>
        </authorList>
    </citation>
    <scope>NUCLEOTIDE SEQUENCE [LARGE SCALE GENOMIC DNA]</scope>
    <source>
        <strain evidence="2 3">M0641</strain>
    </source>
</reference>
<organism evidence="2 3">
    <name type="scientific">Mesorhizobium caraganae</name>
    <dbReference type="NCBI Taxonomy" id="483206"/>
    <lineage>
        <taxon>Bacteria</taxon>
        <taxon>Pseudomonadati</taxon>
        <taxon>Pseudomonadota</taxon>
        <taxon>Alphaproteobacteria</taxon>
        <taxon>Hyphomicrobiales</taxon>
        <taxon>Phyllobacteriaceae</taxon>
        <taxon>Mesorhizobium</taxon>
    </lineage>
</organism>
<keyword evidence="1" id="KW-0732">Signal</keyword>
<keyword evidence="3" id="KW-1185">Reference proteome</keyword>
<protein>
    <recommendedName>
        <fullName evidence="4">Lipoprotein</fullName>
    </recommendedName>
</protein>
<proteinExistence type="predicted"/>
<feature type="chain" id="PRO_5047497628" description="Lipoprotein" evidence="1">
    <location>
        <begin position="24"/>
        <end position="142"/>
    </location>
</feature>
<gene>
    <name evidence="2" type="ORF">NKI36_07585</name>
</gene>
<name>A0ABV1YVX7_9HYPH</name>
<evidence type="ECO:0008006" key="4">
    <source>
        <dbReference type="Google" id="ProtNLM"/>
    </source>
</evidence>
<comment type="caution">
    <text evidence="2">The sequence shown here is derived from an EMBL/GenBank/DDBJ whole genome shotgun (WGS) entry which is preliminary data.</text>
</comment>
<evidence type="ECO:0000256" key="1">
    <source>
        <dbReference type="SAM" id="SignalP"/>
    </source>
</evidence>
<dbReference type="PROSITE" id="PS51257">
    <property type="entry name" value="PROKAR_LIPOPROTEIN"/>
    <property type="match status" value="1"/>
</dbReference>
<accession>A0ABV1YVX7</accession>
<feature type="signal peptide" evidence="1">
    <location>
        <begin position="1"/>
        <end position="23"/>
    </location>
</feature>
<dbReference type="EMBL" id="JAMYQB010000004">
    <property type="protein sequence ID" value="MER9403910.1"/>
    <property type="molecule type" value="Genomic_DNA"/>
</dbReference>
<dbReference type="RefSeq" id="WP_352556975.1">
    <property type="nucleotide sequence ID" value="NZ_JAMYQB010000004.1"/>
</dbReference>
<dbReference type="Proteomes" id="UP001433071">
    <property type="component" value="Unassembled WGS sequence"/>
</dbReference>
<evidence type="ECO:0000313" key="2">
    <source>
        <dbReference type="EMBL" id="MER9403910.1"/>
    </source>
</evidence>
<evidence type="ECO:0000313" key="3">
    <source>
        <dbReference type="Proteomes" id="UP001433071"/>
    </source>
</evidence>